<organism evidence="1 2">
    <name type="scientific">Portunus trituberculatus</name>
    <name type="common">Swimming crab</name>
    <name type="synonym">Neptunus trituberculatus</name>
    <dbReference type="NCBI Taxonomy" id="210409"/>
    <lineage>
        <taxon>Eukaryota</taxon>
        <taxon>Metazoa</taxon>
        <taxon>Ecdysozoa</taxon>
        <taxon>Arthropoda</taxon>
        <taxon>Crustacea</taxon>
        <taxon>Multicrustacea</taxon>
        <taxon>Malacostraca</taxon>
        <taxon>Eumalacostraca</taxon>
        <taxon>Eucarida</taxon>
        <taxon>Decapoda</taxon>
        <taxon>Pleocyemata</taxon>
        <taxon>Brachyura</taxon>
        <taxon>Eubrachyura</taxon>
        <taxon>Portunoidea</taxon>
        <taxon>Portunidae</taxon>
        <taxon>Portuninae</taxon>
        <taxon>Portunus</taxon>
    </lineage>
</organism>
<dbReference type="EMBL" id="VSRR010000246">
    <property type="protein sequence ID" value="MPC12933.1"/>
    <property type="molecule type" value="Genomic_DNA"/>
</dbReference>
<keyword evidence="2" id="KW-1185">Reference proteome</keyword>
<dbReference type="AlphaFoldDB" id="A0A5B7CZP7"/>
<gene>
    <name evidence="1" type="ORF">E2C01_005650</name>
</gene>
<protein>
    <submittedName>
        <fullName evidence="1">Uncharacterized protein</fullName>
    </submittedName>
</protein>
<proteinExistence type="predicted"/>
<accession>A0A5B7CZP7</accession>
<comment type="caution">
    <text evidence="1">The sequence shown here is derived from an EMBL/GenBank/DDBJ whole genome shotgun (WGS) entry which is preliminary data.</text>
</comment>
<evidence type="ECO:0000313" key="1">
    <source>
        <dbReference type="EMBL" id="MPC12933.1"/>
    </source>
</evidence>
<evidence type="ECO:0000313" key="2">
    <source>
        <dbReference type="Proteomes" id="UP000324222"/>
    </source>
</evidence>
<reference evidence="1 2" key="1">
    <citation type="submission" date="2019-05" db="EMBL/GenBank/DDBJ databases">
        <title>Another draft genome of Portunus trituberculatus and its Hox gene families provides insights of decapod evolution.</title>
        <authorList>
            <person name="Jeong J.-H."/>
            <person name="Song I."/>
            <person name="Kim S."/>
            <person name="Choi T."/>
            <person name="Kim D."/>
            <person name="Ryu S."/>
            <person name="Kim W."/>
        </authorList>
    </citation>
    <scope>NUCLEOTIDE SEQUENCE [LARGE SCALE GENOMIC DNA]</scope>
    <source>
        <tissue evidence="1">Muscle</tissue>
    </source>
</reference>
<dbReference type="Proteomes" id="UP000324222">
    <property type="component" value="Unassembled WGS sequence"/>
</dbReference>
<name>A0A5B7CZP7_PORTR</name>
<sequence>MWLLEIGSGDVLEGLFDEEEDQRVSVKVEGIRVHFLSSEENREVSKKDSGIFIKRQRIKEFVYLREQDQVVVFFSNDNETL</sequence>